<dbReference type="EMBL" id="CM056813">
    <property type="protein sequence ID" value="KAJ8639725.1"/>
    <property type="molecule type" value="Genomic_DNA"/>
</dbReference>
<sequence>MPHQNCRDTLEMTGEEDLRRSVVFFGSSCRKHPETDTTRSRSHWLWLRLKFDPPDHLSRCIHWASLEVSVVEEDVAEDNRPWLINQDSRTAQLWQLMVTKSRLSPFANTKLKREKKDFRKRVDLKSSSKPNPSGHKLLYLWFSLIDAPLYQKKALLPVKKLKDSLLSNIGKEDRKGRKKIKNPYYPSIASPINWVVSGPNLAQHLAMPWATTTLVQQGPSLGQAGQHARRSVPGMGNLAQFSFPDWTHRVQNST</sequence>
<comment type="caution">
    <text evidence="1">The sequence shown here is derived from an EMBL/GenBank/DDBJ whole genome shotgun (WGS) entry which is preliminary data.</text>
</comment>
<name>A0ACC2M263_PERAE</name>
<dbReference type="Proteomes" id="UP001234297">
    <property type="component" value="Chromosome 5"/>
</dbReference>
<evidence type="ECO:0000313" key="2">
    <source>
        <dbReference type="Proteomes" id="UP001234297"/>
    </source>
</evidence>
<reference evidence="1 2" key="1">
    <citation type="journal article" date="2022" name="Hortic Res">
        <title>A haplotype resolved chromosomal level avocado genome allows analysis of novel avocado genes.</title>
        <authorList>
            <person name="Nath O."/>
            <person name="Fletcher S.J."/>
            <person name="Hayward A."/>
            <person name="Shaw L.M."/>
            <person name="Masouleh A.K."/>
            <person name="Furtado A."/>
            <person name="Henry R.J."/>
            <person name="Mitter N."/>
        </authorList>
    </citation>
    <scope>NUCLEOTIDE SEQUENCE [LARGE SCALE GENOMIC DNA]</scope>
    <source>
        <strain evidence="2">cv. Hass</strain>
    </source>
</reference>
<evidence type="ECO:0000313" key="1">
    <source>
        <dbReference type="EMBL" id="KAJ8639725.1"/>
    </source>
</evidence>
<proteinExistence type="predicted"/>
<keyword evidence="2" id="KW-1185">Reference proteome</keyword>
<gene>
    <name evidence="1" type="ORF">MRB53_016419</name>
</gene>
<protein>
    <submittedName>
        <fullName evidence="1">Uncharacterized protein</fullName>
    </submittedName>
</protein>
<organism evidence="1 2">
    <name type="scientific">Persea americana</name>
    <name type="common">Avocado</name>
    <dbReference type="NCBI Taxonomy" id="3435"/>
    <lineage>
        <taxon>Eukaryota</taxon>
        <taxon>Viridiplantae</taxon>
        <taxon>Streptophyta</taxon>
        <taxon>Embryophyta</taxon>
        <taxon>Tracheophyta</taxon>
        <taxon>Spermatophyta</taxon>
        <taxon>Magnoliopsida</taxon>
        <taxon>Magnoliidae</taxon>
        <taxon>Laurales</taxon>
        <taxon>Lauraceae</taxon>
        <taxon>Persea</taxon>
    </lineage>
</organism>
<accession>A0ACC2M263</accession>